<dbReference type="GO" id="GO:0003677">
    <property type="term" value="F:DNA binding"/>
    <property type="evidence" value="ECO:0007669"/>
    <property type="project" value="UniProtKB-KW"/>
</dbReference>
<keyword evidence="3" id="KW-0804">Transcription</keyword>
<evidence type="ECO:0000256" key="1">
    <source>
        <dbReference type="ARBA" id="ARBA00023015"/>
    </source>
</evidence>
<name>A0A7G6KD95_SHIBO</name>
<dbReference type="Pfam" id="PF03589">
    <property type="entry name" value="Antiterm"/>
    <property type="match status" value="1"/>
</dbReference>
<reference evidence="4 5" key="1">
    <citation type="submission" date="2020-08" db="EMBL/GenBank/DDBJ databases">
        <title>Complete genome sequencing of Shigella boydii.</title>
        <authorList>
            <person name="Hazen T.H."/>
            <person name="Michalski J.M."/>
            <person name="Rasko D.A."/>
        </authorList>
    </citation>
    <scope>NUCLEOTIDE SEQUENCE [LARGE SCALE GENOMIC DNA]</scope>
    <source>
        <strain evidence="4 5">600690</strain>
    </source>
</reference>
<evidence type="ECO:0000313" key="4">
    <source>
        <dbReference type="EMBL" id="QNC65188.1"/>
    </source>
</evidence>
<dbReference type="Gene3D" id="1.10.274.110">
    <property type="match status" value="1"/>
</dbReference>
<dbReference type="Proteomes" id="UP000515238">
    <property type="component" value="Chromosome"/>
</dbReference>
<accession>A0A7G6KD95</accession>
<dbReference type="GO" id="GO:0006355">
    <property type="term" value="P:regulation of DNA-templated transcription"/>
    <property type="evidence" value="ECO:0007669"/>
    <property type="project" value="InterPro"/>
</dbReference>
<evidence type="ECO:0000256" key="2">
    <source>
        <dbReference type="ARBA" id="ARBA00023125"/>
    </source>
</evidence>
<keyword evidence="2" id="KW-0238">DNA-binding</keyword>
<organism evidence="4 5">
    <name type="scientific">Shigella boydii</name>
    <dbReference type="NCBI Taxonomy" id="621"/>
    <lineage>
        <taxon>Bacteria</taxon>
        <taxon>Pseudomonadati</taxon>
        <taxon>Pseudomonadota</taxon>
        <taxon>Gammaproteobacteria</taxon>
        <taxon>Enterobacterales</taxon>
        <taxon>Enterobacteriaceae</taxon>
        <taxon>Shigella</taxon>
    </lineage>
</organism>
<keyword evidence="1" id="KW-0805">Transcription regulation</keyword>
<protein>
    <submittedName>
        <fullName evidence="4">Antitermination protein</fullName>
    </submittedName>
</protein>
<sequence length="130" mass="14181">MPVHLSVAKLEGNTKAKVLQVLATFAYADYCRSAATPGARCRDCHGTGLAVDIAKTEQWGRVVEKECGRCKGVGYSRMPASAAYRAVTMLIPNLTQPTWSRTVKPLYDALVVQCHKEESIADNILNAVTR</sequence>
<evidence type="ECO:0000256" key="3">
    <source>
        <dbReference type="ARBA" id="ARBA00023163"/>
    </source>
</evidence>
<gene>
    <name evidence="4" type="ORF">G5S56_08710</name>
</gene>
<dbReference type="EMBL" id="CP049278">
    <property type="protein sequence ID" value="QNC65188.1"/>
    <property type="molecule type" value="Genomic_DNA"/>
</dbReference>
<evidence type="ECO:0000313" key="5">
    <source>
        <dbReference type="Proteomes" id="UP000515238"/>
    </source>
</evidence>
<dbReference type="InterPro" id="IPR036410">
    <property type="entry name" value="HSP_DnaJ_Cys-rich_dom_sf"/>
</dbReference>
<dbReference type="InterPro" id="IPR003222">
    <property type="entry name" value="Antitermntn"/>
</dbReference>
<proteinExistence type="predicted"/>
<dbReference type="InterPro" id="IPR038500">
    <property type="entry name" value="Antitermination_sf"/>
</dbReference>
<dbReference type="AlphaFoldDB" id="A0A7G6KD95"/>
<dbReference type="SUPFAM" id="SSF57938">
    <property type="entry name" value="DnaJ/Hsp40 cysteine-rich domain"/>
    <property type="match status" value="1"/>
</dbReference>